<dbReference type="EMBL" id="JAEVLS010000004">
    <property type="protein sequence ID" value="MBM0107064.1"/>
    <property type="molecule type" value="Genomic_DNA"/>
</dbReference>
<evidence type="ECO:0000256" key="1">
    <source>
        <dbReference type="SAM" id="MobiDB-lite"/>
    </source>
</evidence>
<reference evidence="2 3" key="1">
    <citation type="journal article" date="2021" name="Int. J. Syst. Evol. Microbiol.">
        <title>Steroidobacter gossypii sp. nov., isolated from soil of cotton cropping field.</title>
        <authorList>
            <person name="Huang R."/>
            <person name="Yang S."/>
            <person name="Zhen C."/>
            <person name="Liu W."/>
        </authorList>
    </citation>
    <scope>NUCLEOTIDE SEQUENCE [LARGE SCALE GENOMIC DNA]</scope>
    <source>
        <strain evidence="2 3">S1-65</strain>
    </source>
</reference>
<gene>
    <name evidence="2" type="ORF">JM946_20195</name>
</gene>
<evidence type="ECO:0000313" key="2">
    <source>
        <dbReference type="EMBL" id="MBM0107064.1"/>
    </source>
</evidence>
<accession>A0ABS1X1D8</accession>
<feature type="region of interest" description="Disordered" evidence="1">
    <location>
        <begin position="24"/>
        <end position="52"/>
    </location>
</feature>
<dbReference type="Proteomes" id="UP000661077">
    <property type="component" value="Unassembled WGS sequence"/>
</dbReference>
<evidence type="ECO:0000313" key="3">
    <source>
        <dbReference type="Proteomes" id="UP000661077"/>
    </source>
</evidence>
<sequence length="52" mass="5505">MQPDIALVAHPRRADARYARALPVDGRSEEIQEGPDIVPSTGSTAAPLTPPL</sequence>
<protein>
    <submittedName>
        <fullName evidence="2">Uncharacterized protein</fullName>
    </submittedName>
</protein>
<dbReference type="RefSeq" id="WP_203169172.1">
    <property type="nucleotide sequence ID" value="NZ_JAEVLS010000004.1"/>
</dbReference>
<proteinExistence type="predicted"/>
<comment type="caution">
    <text evidence="2">The sequence shown here is derived from an EMBL/GenBank/DDBJ whole genome shotgun (WGS) entry which is preliminary data.</text>
</comment>
<organism evidence="2 3">
    <name type="scientific">Steroidobacter gossypii</name>
    <dbReference type="NCBI Taxonomy" id="2805490"/>
    <lineage>
        <taxon>Bacteria</taxon>
        <taxon>Pseudomonadati</taxon>
        <taxon>Pseudomonadota</taxon>
        <taxon>Gammaproteobacteria</taxon>
        <taxon>Steroidobacterales</taxon>
        <taxon>Steroidobacteraceae</taxon>
        <taxon>Steroidobacter</taxon>
    </lineage>
</organism>
<name>A0ABS1X1D8_9GAMM</name>
<keyword evidence="3" id="KW-1185">Reference proteome</keyword>